<dbReference type="OrthoDB" id="2441813at2759"/>
<dbReference type="InterPro" id="IPR048366">
    <property type="entry name" value="TNP-like_GBD"/>
</dbReference>
<sequence length="864" mass="97702">MSGPELQDLCRLCGVLRRSESHRNPTRKEDVSKIIRAGLNINVEEDVTGNHPPYICRPCKMKLRRWWDATKKKKKASLNIQVSNFPRGEGISSKSTTATLAKVEWEEAARSAGLNTWLTDSRLQVMKMDGEGMPSVFFTVFDDCTWRLIVAGIVAQGDLPVCCGHPRVLSVEDFQDMLRKLSSLFVCEGNKDLHGVVEARKGAEGQMPIRITANDIYCQGTIRHIKCLLLSNRPRCDVCRIHRSDLMVLASREKGKLFKDVSVDSTIPNKNLTNQQLQQKVSLLQTERRNLKRRSLALKDKVASMLEKENVAVDGIQHKQLSATVGDCDDEMKKILGLSSPARLLWEQQKESALKGKQMRWHPAIIRWCIALQSKSSAGYGLLCDSGFLKLPHPSTLHSYSHFASLTTGFNASMLARIYQDWHLETVPEFERNVSLLFDEMKVKAGLAFSVRSGKIMGFTDLGSVANEIAAFERRCRGDEEPTIATHVMVLMVRGIFSSLRAPVAYFPTTGITGDQLYPCMWEAVLWLETAGLKVRGLVSDGASPNRKFYRLHGESSETSVPTYCTPNPFDPTRKIFFLCDVPHLLKTTRNNFENSGYNRQTRTLCYHKQDIKWTQLLQLYEWDVGLDRHSPGLRRLHKITYEHLHLTPSLRMRVYMAAQVMSSTVANTLDAQTKAGKVGLESTIKFIRYIDDFFDCLNVSNAYDYARLRKPNLEPYISAEDKRFDWLMHDFLGFLDEWEAEVESHPALDKTAKAKMILSKETLKGMRITVHSFVELGRLLLKLPGVTFLLSEKFNQDPLEQYFSKQRGTGGCSDNPTVEQFGHNMQALYVASSCVKASKRGNCKVQGADEVAALDSTPLPRRK</sequence>
<reference evidence="4" key="1">
    <citation type="submission" date="2022-11" db="UniProtKB">
        <authorList>
            <consortium name="EnsemblMetazoa"/>
        </authorList>
    </citation>
    <scope>IDENTIFICATION</scope>
</reference>
<dbReference type="Pfam" id="PF21787">
    <property type="entry name" value="TNP-like_RNaseH_N"/>
    <property type="match status" value="1"/>
</dbReference>
<evidence type="ECO:0000259" key="3">
    <source>
        <dbReference type="Pfam" id="PF21789"/>
    </source>
</evidence>
<accession>A0A914AQI9</accession>
<dbReference type="InterPro" id="IPR048365">
    <property type="entry name" value="TNP-like_RNaseH_N"/>
</dbReference>
<feature type="domain" description="Transposable element P transposase-like RNase H C-terminal" evidence="3">
    <location>
        <begin position="794"/>
        <end position="822"/>
    </location>
</feature>
<dbReference type="GeneID" id="119735813"/>
<dbReference type="Pfam" id="PF21788">
    <property type="entry name" value="TNP-like_GBD"/>
    <property type="match status" value="1"/>
</dbReference>
<dbReference type="Pfam" id="PF21789">
    <property type="entry name" value="TNP-like_RNaseH_C"/>
    <property type="match status" value="1"/>
</dbReference>
<name>A0A914AQI9_PATMI</name>
<evidence type="ECO:0000259" key="1">
    <source>
        <dbReference type="Pfam" id="PF21787"/>
    </source>
</evidence>
<feature type="domain" description="Transposable element P transposase-like GTP-binding insertion" evidence="2">
    <location>
        <begin position="584"/>
        <end position="705"/>
    </location>
</feature>
<protein>
    <recommendedName>
        <fullName evidence="6">Transposase</fullName>
    </recommendedName>
</protein>
<dbReference type="Proteomes" id="UP000887568">
    <property type="component" value="Unplaced"/>
</dbReference>
<evidence type="ECO:0000259" key="2">
    <source>
        <dbReference type="Pfam" id="PF21788"/>
    </source>
</evidence>
<proteinExistence type="predicted"/>
<evidence type="ECO:0008006" key="6">
    <source>
        <dbReference type="Google" id="ProtNLM"/>
    </source>
</evidence>
<evidence type="ECO:0000313" key="4">
    <source>
        <dbReference type="EnsemblMetazoa" id="XP_038065681.1"/>
    </source>
</evidence>
<organism evidence="4 5">
    <name type="scientific">Patiria miniata</name>
    <name type="common">Bat star</name>
    <name type="synonym">Asterina miniata</name>
    <dbReference type="NCBI Taxonomy" id="46514"/>
    <lineage>
        <taxon>Eukaryota</taxon>
        <taxon>Metazoa</taxon>
        <taxon>Echinodermata</taxon>
        <taxon>Eleutherozoa</taxon>
        <taxon>Asterozoa</taxon>
        <taxon>Asteroidea</taxon>
        <taxon>Valvatacea</taxon>
        <taxon>Valvatida</taxon>
        <taxon>Asterinidae</taxon>
        <taxon>Patiria</taxon>
    </lineage>
</organism>
<dbReference type="RefSeq" id="XP_038065681.1">
    <property type="nucleotide sequence ID" value="XM_038209753.1"/>
</dbReference>
<feature type="domain" description="Transposable element P transposase-like RNase H" evidence="1">
    <location>
        <begin position="407"/>
        <end position="552"/>
    </location>
</feature>
<dbReference type="InterPro" id="IPR048367">
    <property type="entry name" value="TNP-like_RNaseH_C"/>
</dbReference>
<dbReference type="OMA" id="ARTMRWH"/>
<keyword evidence="5" id="KW-1185">Reference proteome</keyword>
<evidence type="ECO:0000313" key="5">
    <source>
        <dbReference type="Proteomes" id="UP000887568"/>
    </source>
</evidence>
<dbReference type="EnsemblMetazoa" id="XM_038209753.1">
    <property type="protein sequence ID" value="XP_038065681.1"/>
    <property type="gene ID" value="LOC119735813"/>
</dbReference>
<dbReference type="AlphaFoldDB" id="A0A914AQI9"/>